<dbReference type="AlphaFoldDB" id="A0AAD4N0Z6"/>
<keyword evidence="1" id="KW-0732">Signal</keyword>
<dbReference type="Proteomes" id="UP001201812">
    <property type="component" value="Unassembled WGS sequence"/>
</dbReference>
<gene>
    <name evidence="2" type="ORF">DdX_10495</name>
</gene>
<keyword evidence="3" id="KW-1185">Reference proteome</keyword>
<evidence type="ECO:0000313" key="3">
    <source>
        <dbReference type="Proteomes" id="UP001201812"/>
    </source>
</evidence>
<reference evidence="2" key="1">
    <citation type="submission" date="2022-01" db="EMBL/GenBank/DDBJ databases">
        <title>Genome Sequence Resource for Two Populations of Ditylenchus destructor, the Migratory Endoparasitic Phytonematode.</title>
        <authorList>
            <person name="Zhang H."/>
            <person name="Lin R."/>
            <person name="Xie B."/>
        </authorList>
    </citation>
    <scope>NUCLEOTIDE SEQUENCE</scope>
    <source>
        <strain evidence="2">BazhouSP</strain>
    </source>
</reference>
<evidence type="ECO:0000256" key="1">
    <source>
        <dbReference type="SAM" id="SignalP"/>
    </source>
</evidence>
<feature type="chain" id="PRO_5042102614" evidence="1">
    <location>
        <begin position="23"/>
        <end position="137"/>
    </location>
</feature>
<sequence length="137" mass="15143">MKRCNLGCVVYALSSLVLYNQAGKRTTTGCFNAAEEKWKNCSIAICTTAKIENSPTEYDIPNEVYLDATTGVKTIGVIMEANIPVGTFARPSDIFRLFLENEYSYKMKVLNGNGSDANVDENRLEATANMDKIVKKV</sequence>
<feature type="signal peptide" evidence="1">
    <location>
        <begin position="1"/>
        <end position="22"/>
    </location>
</feature>
<comment type="caution">
    <text evidence="2">The sequence shown here is derived from an EMBL/GenBank/DDBJ whole genome shotgun (WGS) entry which is preliminary data.</text>
</comment>
<organism evidence="2 3">
    <name type="scientific">Ditylenchus destructor</name>
    <dbReference type="NCBI Taxonomy" id="166010"/>
    <lineage>
        <taxon>Eukaryota</taxon>
        <taxon>Metazoa</taxon>
        <taxon>Ecdysozoa</taxon>
        <taxon>Nematoda</taxon>
        <taxon>Chromadorea</taxon>
        <taxon>Rhabditida</taxon>
        <taxon>Tylenchina</taxon>
        <taxon>Tylenchomorpha</taxon>
        <taxon>Sphaerularioidea</taxon>
        <taxon>Anguinidae</taxon>
        <taxon>Anguininae</taxon>
        <taxon>Ditylenchus</taxon>
    </lineage>
</organism>
<name>A0AAD4N0Z6_9BILA</name>
<dbReference type="EMBL" id="JAKKPZ010000024">
    <property type="protein sequence ID" value="KAI1710796.1"/>
    <property type="molecule type" value="Genomic_DNA"/>
</dbReference>
<accession>A0AAD4N0Z6</accession>
<proteinExistence type="predicted"/>
<evidence type="ECO:0000313" key="2">
    <source>
        <dbReference type="EMBL" id="KAI1710796.1"/>
    </source>
</evidence>
<protein>
    <submittedName>
        <fullName evidence="2">Uncharacterized protein</fullName>
    </submittedName>
</protein>